<dbReference type="EC" id="1.-.-.-" evidence="4"/>
<dbReference type="Gene3D" id="3.30.360.10">
    <property type="entry name" value="Dihydrodipicolinate Reductase, domain 2"/>
    <property type="match status" value="1"/>
</dbReference>
<feature type="domain" description="Gfo/Idh/MocA-like oxidoreductase C-terminal" evidence="3">
    <location>
        <begin position="144"/>
        <end position="376"/>
    </location>
</feature>
<accession>A0A1V5MIQ4</accession>
<evidence type="ECO:0000259" key="2">
    <source>
        <dbReference type="Pfam" id="PF01408"/>
    </source>
</evidence>
<gene>
    <name evidence="4" type="primary">yvaA_2</name>
    <name evidence="4" type="ORF">BWY73_00541</name>
</gene>
<feature type="domain" description="Gfo/Idh/MocA-like oxidoreductase N-terminal" evidence="2">
    <location>
        <begin position="6"/>
        <end position="123"/>
    </location>
</feature>
<dbReference type="Pfam" id="PF01408">
    <property type="entry name" value="GFO_IDH_MocA"/>
    <property type="match status" value="1"/>
</dbReference>
<protein>
    <submittedName>
        <fullName evidence="4">Putative oxidoreductase YvaA</fullName>
        <ecNumber evidence="4">1.-.-.-</ecNumber>
    </submittedName>
</protein>
<dbReference type="EMBL" id="MWAK01000053">
    <property type="protein sequence ID" value="OPZ92972.1"/>
    <property type="molecule type" value="Genomic_DNA"/>
</dbReference>
<dbReference type="InterPro" id="IPR000683">
    <property type="entry name" value="Gfo/Idh/MocA-like_OxRdtase_N"/>
</dbReference>
<dbReference type="InterPro" id="IPR050463">
    <property type="entry name" value="Gfo/Idh/MocA_oxidrdct_glycsds"/>
</dbReference>
<dbReference type="Pfam" id="PF02894">
    <property type="entry name" value="GFO_IDH_MocA_C"/>
    <property type="match status" value="1"/>
</dbReference>
<dbReference type="PANTHER" id="PTHR43818">
    <property type="entry name" value="BCDNA.GH03377"/>
    <property type="match status" value="1"/>
</dbReference>
<proteinExistence type="predicted"/>
<dbReference type="PANTHER" id="PTHR43818:SF11">
    <property type="entry name" value="BCDNA.GH03377"/>
    <property type="match status" value="1"/>
</dbReference>
<dbReference type="Proteomes" id="UP000485484">
    <property type="component" value="Unassembled WGS sequence"/>
</dbReference>
<dbReference type="AlphaFoldDB" id="A0A1V5MIQ4"/>
<dbReference type="GO" id="GO:0016491">
    <property type="term" value="F:oxidoreductase activity"/>
    <property type="evidence" value="ECO:0007669"/>
    <property type="project" value="UniProtKB-KW"/>
</dbReference>
<keyword evidence="1 4" id="KW-0560">Oxidoreductase</keyword>
<organism evidence="4">
    <name type="scientific">candidate division TA06 bacterium ADurb.Bin417</name>
    <dbReference type="NCBI Taxonomy" id="1852828"/>
    <lineage>
        <taxon>Bacteria</taxon>
        <taxon>Bacteria division TA06</taxon>
    </lineage>
</organism>
<dbReference type="InterPro" id="IPR004104">
    <property type="entry name" value="Gfo/Idh/MocA-like_OxRdtase_C"/>
</dbReference>
<sequence>MEKVYKVGIIGFGFMGRVRAYAYQNLKFFYQPAPLPVRLFGLCDSNRALLDRAAADFGFELVTTDFRELIEHPEIDIINICSPNLFHREQILAAIAAGKHIYCDKPLVCSAEEAAEIEAALAGYQGIGQMAFNYRFFPATLRARELVDQGFLGQPIAFRVAYYHSGSVDPKKPMGWKQDRSFGGGVLYDMASHSIDMTCHLLGEYDRVLGSSLILYPSRPDSSGRPVEVQVEDHVVVTARMKKGGLGVVEGSKVATGSQDELKFEIYGTGGALRWNSIDPNFLDVFDQADPDVPLGGDLGFKRVAAVSRYPAPFSGFPGPKFTVGWLMGHVQSLAAFLAAVRDRKPIEPSLAYGVYNIRVLEAVRRSEREERWVEV</sequence>
<dbReference type="SUPFAM" id="SSF51735">
    <property type="entry name" value="NAD(P)-binding Rossmann-fold domains"/>
    <property type="match status" value="1"/>
</dbReference>
<comment type="caution">
    <text evidence="4">The sequence shown here is derived from an EMBL/GenBank/DDBJ whole genome shotgun (WGS) entry which is preliminary data.</text>
</comment>
<dbReference type="GO" id="GO:0000166">
    <property type="term" value="F:nucleotide binding"/>
    <property type="evidence" value="ECO:0007669"/>
    <property type="project" value="InterPro"/>
</dbReference>
<name>A0A1V5MIQ4_UNCT6</name>
<dbReference type="Gene3D" id="3.40.50.720">
    <property type="entry name" value="NAD(P)-binding Rossmann-like Domain"/>
    <property type="match status" value="1"/>
</dbReference>
<dbReference type="InterPro" id="IPR036291">
    <property type="entry name" value="NAD(P)-bd_dom_sf"/>
</dbReference>
<evidence type="ECO:0000313" key="4">
    <source>
        <dbReference type="EMBL" id="OPZ92972.1"/>
    </source>
</evidence>
<evidence type="ECO:0000259" key="3">
    <source>
        <dbReference type="Pfam" id="PF02894"/>
    </source>
</evidence>
<evidence type="ECO:0000256" key="1">
    <source>
        <dbReference type="ARBA" id="ARBA00023002"/>
    </source>
</evidence>
<dbReference type="SUPFAM" id="SSF55347">
    <property type="entry name" value="Glyceraldehyde-3-phosphate dehydrogenase-like, C-terminal domain"/>
    <property type="match status" value="1"/>
</dbReference>
<reference evidence="4" key="1">
    <citation type="submission" date="2017-02" db="EMBL/GenBank/DDBJ databases">
        <title>Delving into the versatile metabolic prowess of the omnipresent phylum Bacteroidetes.</title>
        <authorList>
            <person name="Nobu M.K."/>
            <person name="Mei R."/>
            <person name="Narihiro T."/>
            <person name="Kuroda K."/>
            <person name="Liu W.-T."/>
        </authorList>
    </citation>
    <scope>NUCLEOTIDE SEQUENCE</scope>
    <source>
        <strain evidence="4">ADurb.Bin417</strain>
    </source>
</reference>